<dbReference type="InterPro" id="IPR000047">
    <property type="entry name" value="HTH_motif"/>
</dbReference>
<comment type="caution">
    <text evidence="12">The sequence shown here is derived from an EMBL/GenBank/DDBJ whole genome shotgun (WGS) entry which is preliminary data.</text>
</comment>
<name>A0A8T0JDB3_CERPU</name>
<feature type="compositionally biased region" description="Acidic residues" evidence="10">
    <location>
        <begin position="86"/>
        <end position="98"/>
    </location>
</feature>
<keyword evidence="6 8" id="KW-0539">Nucleus</keyword>
<keyword evidence="13" id="KW-1185">Reference proteome</keyword>
<dbReference type="AlphaFoldDB" id="A0A8T0JDB3"/>
<evidence type="ECO:0000256" key="1">
    <source>
        <dbReference type="ARBA" id="ARBA00004123"/>
    </source>
</evidence>
<dbReference type="PANTHER" id="PTHR24326:SF606">
    <property type="entry name" value="HOMEOBOX-LEUCINE ZIPPER PROTEIN ATHB-54"/>
    <property type="match status" value="1"/>
</dbReference>
<keyword evidence="3 8" id="KW-0238">DNA-binding</keyword>
<evidence type="ECO:0000256" key="4">
    <source>
        <dbReference type="ARBA" id="ARBA00023155"/>
    </source>
</evidence>
<feature type="compositionally biased region" description="Low complexity" evidence="10">
    <location>
        <begin position="268"/>
        <end position="280"/>
    </location>
</feature>
<evidence type="ECO:0000313" key="12">
    <source>
        <dbReference type="EMBL" id="KAG0593455.1"/>
    </source>
</evidence>
<dbReference type="GO" id="GO:0045893">
    <property type="term" value="P:positive regulation of DNA-templated transcription"/>
    <property type="evidence" value="ECO:0007669"/>
    <property type="project" value="TreeGrafter"/>
</dbReference>
<dbReference type="Pfam" id="PF00046">
    <property type="entry name" value="Homeodomain"/>
    <property type="match status" value="1"/>
</dbReference>
<evidence type="ECO:0000256" key="9">
    <source>
        <dbReference type="RuleBase" id="RU000682"/>
    </source>
</evidence>
<organism evidence="12 13">
    <name type="scientific">Ceratodon purpureus</name>
    <name type="common">Fire moss</name>
    <name type="synonym">Dicranum purpureum</name>
    <dbReference type="NCBI Taxonomy" id="3225"/>
    <lineage>
        <taxon>Eukaryota</taxon>
        <taxon>Viridiplantae</taxon>
        <taxon>Streptophyta</taxon>
        <taxon>Embryophyta</taxon>
        <taxon>Bryophyta</taxon>
        <taxon>Bryophytina</taxon>
        <taxon>Bryopsida</taxon>
        <taxon>Dicranidae</taxon>
        <taxon>Pseudoditrichales</taxon>
        <taxon>Ditrichaceae</taxon>
        <taxon>Ceratodon</taxon>
    </lineage>
</organism>
<dbReference type="InterPro" id="IPR003106">
    <property type="entry name" value="Leu_zip_homeo"/>
</dbReference>
<dbReference type="Gene3D" id="1.10.10.60">
    <property type="entry name" value="Homeodomain-like"/>
    <property type="match status" value="1"/>
</dbReference>
<dbReference type="PROSITE" id="PS50071">
    <property type="entry name" value="HOMEOBOX_2"/>
    <property type="match status" value="1"/>
</dbReference>
<dbReference type="CDD" id="cd00086">
    <property type="entry name" value="homeodomain"/>
    <property type="match status" value="1"/>
</dbReference>
<feature type="region of interest" description="Disordered" evidence="10">
    <location>
        <begin position="195"/>
        <end position="291"/>
    </location>
</feature>
<protein>
    <recommendedName>
        <fullName evidence="11">Homeobox domain-containing protein</fullName>
    </recommendedName>
</protein>
<evidence type="ECO:0000256" key="6">
    <source>
        <dbReference type="ARBA" id="ARBA00023242"/>
    </source>
</evidence>
<keyword evidence="4 8" id="KW-0371">Homeobox</keyword>
<accession>A0A8T0JDB3</accession>
<dbReference type="PANTHER" id="PTHR24326">
    <property type="entry name" value="HOMEOBOX-LEUCINE ZIPPER PROTEIN"/>
    <property type="match status" value="1"/>
</dbReference>
<dbReference type="FunFam" id="1.10.10.60:FF:000144">
    <property type="entry name" value="homeobox-leucine zipper protein ATHB-6-like"/>
    <property type="match status" value="1"/>
</dbReference>
<dbReference type="SMART" id="SM00389">
    <property type="entry name" value="HOX"/>
    <property type="match status" value="1"/>
</dbReference>
<dbReference type="InterPro" id="IPR045224">
    <property type="entry name" value="HDZip_class_I_plant"/>
</dbReference>
<sequence length="351" mass="38327">MAMVGGPYTSGAQSNVVNNVNSGVGMMMPHRNESSADSLVAMLSPHVGLQGRNGGLEDAVLLQGSGGASGQKRPFYATFDGPTVEDGPELEGDLEGGEDCSPGGSQLEKKRRLTFDQVRSLEKNFEMENKLEPERKMQLAKELGLRPRQVAVWFQNRRARWKTKQLERDYEALAQDYKRLKADYDQVLGEKNNLRTELQRLSGESTPGDVPQDGESSPQPANSAPDFARVRSPPTVDVSLACNGKVDNNGENSSGSSNSSDVLDAESPRTTDSSSLSPTSDRNDDSPFLDASFPPECSFMVPEVHEVHASGIKLEDSNSAANSVFHEDNSCNYLLMQLDDQSGVLPWWDWP</sequence>
<gene>
    <name evidence="12" type="ORF">KC19_1G331200</name>
</gene>
<dbReference type="PRINTS" id="PR00031">
    <property type="entry name" value="HTHREPRESSR"/>
</dbReference>
<dbReference type="InterPro" id="IPR001356">
    <property type="entry name" value="HD"/>
</dbReference>
<keyword evidence="2" id="KW-0805">Transcription regulation</keyword>
<evidence type="ECO:0000313" key="13">
    <source>
        <dbReference type="Proteomes" id="UP000822688"/>
    </source>
</evidence>
<proteinExistence type="inferred from homology"/>
<dbReference type="InterPro" id="IPR009057">
    <property type="entry name" value="Homeodomain-like_sf"/>
</dbReference>
<dbReference type="Proteomes" id="UP000822688">
    <property type="component" value="Chromosome 1"/>
</dbReference>
<feature type="domain" description="Homeobox" evidence="11">
    <location>
        <begin position="104"/>
        <end position="164"/>
    </location>
</feature>
<evidence type="ECO:0000259" key="11">
    <source>
        <dbReference type="PROSITE" id="PS50071"/>
    </source>
</evidence>
<dbReference type="GO" id="GO:0000981">
    <property type="term" value="F:DNA-binding transcription factor activity, RNA polymerase II-specific"/>
    <property type="evidence" value="ECO:0007669"/>
    <property type="project" value="InterPro"/>
</dbReference>
<dbReference type="GO" id="GO:0000976">
    <property type="term" value="F:transcription cis-regulatory region binding"/>
    <property type="evidence" value="ECO:0007669"/>
    <property type="project" value="UniProtKB-ARBA"/>
</dbReference>
<feature type="region of interest" description="Disordered" evidence="10">
    <location>
        <begin position="83"/>
        <end position="105"/>
    </location>
</feature>
<evidence type="ECO:0000256" key="10">
    <source>
        <dbReference type="SAM" id="MobiDB-lite"/>
    </source>
</evidence>
<feature type="DNA-binding region" description="Homeobox" evidence="8">
    <location>
        <begin position="106"/>
        <end position="165"/>
    </location>
</feature>
<evidence type="ECO:0000256" key="3">
    <source>
        <dbReference type="ARBA" id="ARBA00023125"/>
    </source>
</evidence>
<dbReference type="PROSITE" id="PS00027">
    <property type="entry name" value="HOMEOBOX_1"/>
    <property type="match status" value="1"/>
</dbReference>
<dbReference type="OrthoDB" id="6159439at2759"/>
<comment type="similarity">
    <text evidence="7">Belongs to the HD-ZIP homeobox family. Class I subfamily.</text>
</comment>
<evidence type="ECO:0000256" key="7">
    <source>
        <dbReference type="ARBA" id="ARBA00025748"/>
    </source>
</evidence>
<evidence type="ECO:0000256" key="2">
    <source>
        <dbReference type="ARBA" id="ARBA00023015"/>
    </source>
</evidence>
<dbReference type="EMBL" id="CM026421">
    <property type="protein sequence ID" value="KAG0593455.1"/>
    <property type="molecule type" value="Genomic_DNA"/>
</dbReference>
<dbReference type="SUPFAM" id="SSF46689">
    <property type="entry name" value="Homeodomain-like"/>
    <property type="match status" value="1"/>
</dbReference>
<feature type="compositionally biased region" description="Low complexity" evidence="10">
    <location>
        <begin position="249"/>
        <end position="260"/>
    </location>
</feature>
<keyword evidence="5" id="KW-0804">Transcription</keyword>
<comment type="subcellular location">
    <subcellularLocation>
        <location evidence="1 8 9">Nucleus</location>
    </subcellularLocation>
</comment>
<evidence type="ECO:0000256" key="5">
    <source>
        <dbReference type="ARBA" id="ARBA00023163"/>
    </source>
</evidence>
<dbReference type="GO" id="GO:0005634">
    <property type="term" value="C:nucleus"/>
    <property type="evidence" value="ECO:0007669"/>
    <property type="project" value="UniProtKB-SubCell"/>
</dbReference>
<dbReference type="Pfam" id="PF02183">
    <property type="entry name" value="HALZ"/>
    <property type="match status" value="1"/>
</dbReference>
<evidence type="ECO:0000256" key="8">
    <source>
        <dbReference type="PROSITE-ProRule" id="PRU00108"/>
    </source>
</evidence>
<reference evidence="12" key="1">
    <citation type="submission" date="2020-06" db="EMBL/GenBank/DDBJ databases">
        <title>WGS assembly of Ceratodon purpureus strain R40.</title>
        <authorList>
            <person name="Carey S.B."/>
            <person name="Jenkins J."/>
            <person name="Shu S."/>
            <person name="Lovell J.T."/>
            <person name="Sreedasyam A."/>
            <person name="Maumus F."/>
            <person name="Tiley G.P."/>
            <person name="Fernandez-Pozo N."/>
            <person name="Barry K."/>
            <person name="Chen C."/>
            <person name="Wang M."/>
            <person name="Lipzen A."/>
            <person name="Daum C."/>
            <person name="Saski C.A."/>
            <person name="Payton A.C."/>
            <person name="Mcbreen J.C."/>
            <person name="Conrad R.E."/>
            <person name="Kollar L.M."/>
            <person name="Olsson S."/>
            <person name="Huttunen S."/>
            <person name="Landis J.B."/>
            <person name="Wickett N.J."/>
            <person name="Johnson M.G."/>
            <person name="Rensing S.A."/>
            <person name="Grimwood J."/>
            <person name="Schmutz J."/>
            <person name="Mcdaniel S.F."/>
        </authorList>
    </citation>
    <scope>NUCLEOTIDE SEQUENCE</scope>
    <source>
        <strain evidence="12">R40</strain>
    </source>
</reference>
<dbReference type="InterPro" id="IPR017970">
    <property type="entry name" value="Homeobox_CS"/>
</dbReference>